<dbReference type="GO" id="GO:0016747">
    <property type="term" value="F:acyltransferase activity, transferring groups other than amino-acyl groups"/>
    <property type="evidence" value="ECO:0007669"/>
    <property type="project" value="InterPro"/>
</dbReference>
<evidence type="ECO:0000313" key="2">
    <source>
        <dbReference type="EMBL" id="MBB2996094.1"/>
    </source>
</evidence>
<name>A0A839QMV4_9MICC</name>
<protein>
    <submittedName>
        <fullName evidence="2">GNAT superfamily N-acetyltransferase</fullName>
    </submittedName>
</protein>
<gene>
    <name evidence="2" type="ORF">E9229_002285</name>
</gene>
<sequence>MSSLSYRPWTEGDDLALLQVWGDPASPHAHQDRTMFRPSTDRPWSRCIVGEDQGVPVAAAVVFESSLHPDRLWLHVEVARDHRRQGIATEMVGLLRAEVPPSGVTALKSRYTTGPVDKGSAAAGFAASIGQHEIQRSRDVVVEPGGLKLPLFNDDGLTLDDAATGSVELTQLVTAFYNATHEWDRAAMTLGMAQKMLLNDATGAKGVVMLRDKPKEGGGKILSFAISYEPTRIDAPADVLLGWDPELADADAAEAIRGLLAMIVHQYPVKLEVDDSMVLLSGLVDALIGAGHATVISETHIMATA</sequence>
<dbReference type="SUPFAM" id="SSF55729">
    <property type="entry name" value="Acyl-CoA N-acyltransferases (Nat)"/>
    <property type="match status" value="1"/>
</dbReference>
<organism evidence="2 3">
    <name type="scientific">Paeniglutamicibacter cryotolerans</name>
    <dbReference type="NCBI Taxonomy" id="670079"/>
    <lineage>
        <taxon>Bacteria</taxon>
        <taxon>Bacillati</taxon>
        <taxon>Actinomycetota</taxon>
        <taxon>Actinomycetes</taxon>
        <taxon>Micrococcales</taxon>
        <taxon>Micrococcaceae</taxon>
        <taxon>Paeniglutamicibacter</taxon>
    </lineage>
</organism>
<comment type="caution">
    <text evidence="2">The sequence shown here is derived from an EMBL/GenBank/DDBJ whole genome shotgun (WGS) entry which is preliminary data.</text>
</comment>
<evidence type="ECO:0000259" key="1">
    <source>
        <dbReference type="PROSITE" id="PS51186"/>
    </source>
</evidence>
<dbReference type="PROSITE" id="PS51186">
    <property type="entry name" value="GNAT"/>
    <property type="match status" value="1"/>
</dbReference>
<dbReference type="Gene3D" id="3.40.630.30">
    <property type="match status" value="1"/>
</dbReference>
<dbReference type="EMBL" id="JACHVS010000001">
    <property type="protein sequence ID" value="MBB2996094.1"/>
    <property type="molecule type" value="Genomic_DNA"/>
</dbReference>
<keyword evidence="2" id="KW-0808">Transferase</keyword>
<dbReference type="InterPro" id="IPR000182">
    <property type="entry name" value="GNAT_dom"/>
</dbReference>
<dbReference type="CDD" id="cd04301">
    <property type="entry name" value="NAT_SF"/>
    <property type="match status" value="1"/>
</dbReference>
<evidence type="ECO:0000313" key="3">
    <source>
        <dbReference type="Proteomes" id="UP000523000"/>
    </source>
</evidence>
<accession>A0A839QMV4</accession>
<feature type="domain" description="N-acetyltransferase" evidence="1">
    <location>
        <begin position="4"/>
        <end position="154"/>
    </location>
</feature>
<dbReference type="Proteomes" id="UP000523000">
    <property type="component" value="Unassembled WGS sequence"/>
</dbReference>
<dbReference type="AlphaFoldDB" id="A0A839QMV4"/>
<keyword evidence="3" id="KW-1185">Reference proteome</keyword>
<dbReference type="InterPro" id="IPR016181">
    <property type="entry name" value="Acyl_CoA_acyltransferase"/>
</dbReference>
<reference evidence="2 3" key="1">
    <citation type="submission" date="2020-08" db="EMBL/GenBank/DDBJ databases">
        <title>Sequencing the genomes of 1000 actinobacteria strains.</title>
        <authorList>
            <person name="Klenk H.-P."/>
        </authorList>
    </citation>
    <scope>NUCLEOTIDE SEQUENCE [LARGE SCALE GENOMIC DNA]</scope>
    <source>
        <strain evidence="2 3">DSM 22826</strain>
    </source>
</reference>
<dbReference type="RefSeq" id="WP_183511288.1">
    <property type="nucleotide sequence ID" value="NZ_BAABGK010000002.1"/>
</dbReference>
<dbReference type="Pfam" id="PF00583">
    <property type="entry name" value="Acetyltransf_1"/>
    <property type="match status" value="1"/>
</dbReference>
<proteinExistence type="predicted"/>